<protein>
    <submittedName>
        <fullName evidence="3">Uncharacterized protein</fullName>
    </submittedName>
</protein>
<keyword evidence="2" id="KW-0732">Signal</keyword>
<name>A0AAN5CZB0_9BILA</name>
<proteinExistence type="predicted"/>
<dbReference type="Proteomes" id="UP001328107">
    <property type="component" value="Unassembled WGS sequence"/>
</dbReference>
<evidence type="ECO:0000313" key="4">
    <source>
        <dbReference type="Proteomes" id="UP001328107"/>
    </source>
</evidence>
<gene>
    <name evidence="3" type="ORF">PMAYCL1PPCAC_23462</name>
</gene>
<feature type="signal peptide" evidence="2">
    <location>
        <begin position="1"/>
        <end position="15"/>
    </location>
</feature>
<comment type="caution">
    <text evidence="3">The sequence shown here is derived from an EMBL/GenBank/DDBJ whole genome shotgun (WGS) entry which is preliminary data.</text>
</comment>
<sequence>MRIAVLFTSFLFVSSTIHRHERKKTNIDDEIDYEEDEEEEEEDYDGMDSNEDTTVAVEWVPVMSRNQSGSVYDNIHSTDREMIRKISDFLNYSYHQLAAESAAKSRDSSISTSLSFSFLPLSFSLLFFLIR</sequence>
<feature type="compositionally biased region" description="Acidic residues" evidence="1">
    <location>
        <begin position="28"/>
        <end position="50"/>
    </location>
</feature>
<keyword evidence="4" id="KW-1185">Reference proteome</keyword>
<dbReference type="AlphaFoldDB" id="A0AAN5CZB0"/>
<evidence type="ECO:0000256" key="1">
    <source>
        <dbReference type="SAM" id="MobiDB-lite"/>
    </source>
</evidence>
<reference evidence="4" key="1">
    <citation type="submission" date="2022-10" db="EMBL/GenBank/DDBJ databases">
        <title>Genome assembly of Pristionchus species.</title>
        <authorList>
            <person name="Yoshida K."/>
            <person name="Sommer R.J."/>
        </authorList>
    </citation>
    <scope>NUCLEOTIDE SEQUENCE [LARGE SCALE GENOMIC DNA]</scope>
    <source>
        <strain evidence="4">RS5460</strain>
    </source>
</reference>
<feature type="chain" id="PRO_5042990195" evidence="2">
    <location>
        <begin position="16"/>
        <end position="131"/>
    </location>
</feature>
<dbReference type="EMBL" id="BTRK01000005">
    <property type="protein sequence ID" value="GMR53267.1"/>
    <property type="molecule type" value="Genomic_DNA"/>
</dbReference>
<evidence type="ECO:0000256" key="2">
    <source>
        <dbReference type="SAM" id="SignalP"/>
    </source>
</evidence>
<accession>A0AAN5CZB0</accession>
<feature type="region of interest" description="Disordered" evidence="1">
    <location>
        <begin position="25"/>
        <end position="50"/>
    </location>
</feature>
<evidence type="ECO:0000313" key="3">
    <source>
        <dbReference type="EMBL" id="GMR53267.1"/>
    </source>
</evidence>
<organism evidence="3 4">
    <name type="scientific">Pristionchus mayeri</name>
    <dbReference type="NCBI Taxonomy" id="1317129"/>
    <lineage>
        <taxon>Eukaryota</taxon>
        <taxon>Metazoa</taxon>
        <taxon>Ecdysozoa</taxon>
        <taxon>Nematoda</taxon>
        <taxon>Chromadorea</taxon>
        <taxon>Rhabditida</taxon>
        <taxon>Rhabditina</taxon>
        <taxon>Diplogasteromorpha</taxon>
        <taxon>Diplogasteroidea</taxon>
        <taxon>Neodiplogasteridae</taxon>
        <taxon>Pristionchus</taxon>
    </lineage>
</organism>